<evidence type="ECO:0000313" key="1">
    <source>
        <dbReference type="EMBL" id="MBO8427948.1"/>
    </source>
</evidence>
<proteinExistence type="predicted"/>
<name>A0A9D9DJI9_9BACL</name>
<dbReference type="Proteomes" id="UP000823613">
    <property type="component" value="Unassembled WGS sequence"/>
</dbReference>
<dbReference type="EMBL" id="JADIMY010000108">
    <property type="protein sequence ID" value="MBO8427948.1"/>
    <property type="molecule type" value="Genomic_DNA"/>
</dbReference>
<evidence type="ECO:0000313" key="2">
    <source>
        <dbReference type="Proteomes" id="UP000823613"/>
    </source>
</evidence>
<protein>
    <submittedName>
        <fullName evidence="1">Uncharacterized protein</fullName>
    </submittedName>
</protein>
<dbReference type="AlphaFoldDB" id="A0A9D9DJI9"/>
<reference evidence="1" key="1">
    <citation type="submission" date="2020-10" db="EMBL/GenBank/DDBJ databases">
        <authorList>
            <person name="Gilroy R."/>
        </authorList>
    </citation>
    <scope>NUCLEOTIDE SEQUENCE</scope>
    <source>
        <strain evidence="1">11159</strain>
    </source>
</reference>
<reference evidence="1" key="2">
    <citation type="journal article" date="2021" name="PeerJ">
        <title>Extensive microbial diversity within the chicken gut microbiome revealed by metagenomics and culture.</title>
        <authorList>
            <person name="Gilroy R."/>
            <person name="Ravi A."/>
            <person name="Getino M."/>
            <person name="Pursley I."/>
            <person name="Horton D.L."/>
            <person name="Alikhan N.F."/>
            <person name="Baker D."/>
            <person name="Gharbi K."/>
            <person name="Hall N."/>
            <person name="Watson M."/>
            <person name="Adriaenssens E.M."/>
            <person name="Foster-Nyarko E."/>
            <person name="Jarju S."/>
            <person name="Secka A."/>
            <person name="Antonio M."/>
            <person name="Oren A."/>
            <person name="Chaudhuri R.R."/>
            <person name="La Ragione R."/>
            <person name="Hildebrand F."/>
            <person name="Pallen M.J."/>
        </authorList>
    </citation>
    <scope>NUCLEOTIDE SEQUENCE</scope>
    <source>
        <strain evidence="1">11159</strain>
    </source>
</reference>
<accession>A0A9D9DJI9</accession>
<sequence length="77" mass="9195">MTKEEQLLNKGYQFATYAESYIKKNKYDNFIEQFINLKNSEFCISINKAIRNQDDINNLQIAFNDVKQDYNEVMNND</sequence>
<organism evidence="1 2">
    <name type="scientific">Candidatus Onthovivens merdipullorum</name>
    <dbReference type="NCBI Taxonomy" id="2840889"/>
    <lineage>
        <taxon>Bacteria</taxon>
        <taxon>Bacillati</taxon>
        <taxon>Bacillota</taxon>
        <taxon>Bacilli</taxon>
        <taxon>Bacillales</taxon>
        <taxon>Candidatus Onthovivens</taxon>
    </lineage>
</organism>
<gene>
    <name evidence="1" type="ORF">IAC58_05355</name>
</gene>
<comment type="caution">
    <text evidence="1">The sequence shown here is derived from an EMBL/GenBank/DDBJ whole genome shotgun (WGS) entry which is preliminary data.</text>
</comment>